<evidence type="ECO:0000256" key="3">
    <source>
        <dbReference type="ARBA" id="ARBA00022833"/>
    </source>
</evidence>
<keyword evidence="2 4" id="KW-0863">Zinc-finger</keyword>
<feature type="domain" description="C3H1-type" evidence="5">
    <location>
        <begin position="172"/>
        <end position="201"/>
    </location>
</feature>
<dbReference type="Proteomes" id="UP001189429">
    <property type="component" value="Unassembled WGS sequence"/>
</dbReference>
<accession>A0ABN9T1A5</accession>
<keyword evidence="3 4" id="KW-0862">Zinc</keyword>
<evidence type="ECO:0000256" key="2">
    <source>
        <dbReference type="ARBA" id="ARBA00022771"/>
    </source>
</evidence>
<keyword evidence="1 4" id="KW-0479">Metal-binding</keyword>
<dbReference type="InterPro" id="IPR000571">
    <property type="entry name" value="Znf_CCCH"/>
</dbReference>
<comment type="caution">
    <text evidence="6">The sequence shown here is derived from an EMBL/GenBank/DDBJ whole genome shotgun (WGS) entry which is preliminary data.</text>
</comment>
<evidence type="ECO:0000256" key="1">
    <source>
        <dbReference type="ARBA" id="ARBA00022723"/>
    </source>
</evidence>
<protein>
    <recommendedName>
        <fullName evidence="5">C3H1-type domain-containing protein</fullName>
    </recommendedName>
</protein>
<organism evidence="6 7">
    <name type="scientific">Prorocentrum cordatum</name>
    <dbReference type="NCBI Taxonomy" id="2364126"/>
    <lineage>
        <taxon>Eukaryota</taxon>
        <taxon>Sar</taxon>
        <taxon>Alveolata</taxon>
        <taxon>Dinophyceae</taxon>
        <taxon>Prorocentrales</taxon>
        <taxon>Prorocentraceae</taxon>
        <taxon>Prorocentrum</taxon>
    </lineage>
</organism>
<dbReference type="PANTHER" id="PTHR14493:SF50">
    <property type="entry name" value="RING FINGER PROTEIN UNKEMPT"/>
    <property type="match status" value="1"/>
</dbReference>
<evidence type="ECO:0000259" key="5">
    <source>
        <dbReference type="PROSITE" id="PS50103"/>
    </source>
</evidence>
<dbReference type="PANTHER" id="PTHR14493">
    <property type="entry name" value="UNKEMPT FAMILY MEMBER"/>
    <property type="match status" value="1"/>
</dbReference>
<evidence type="ECO:0000313" key="6">
    <source>
        <dbReference type="EMBL" id="CAK0838713.1"/>
    </source>
</evidence>
<reference evidence="6" key="1">
    <citation type="submission" date="2023-10" db="EMBL/GenBank/DDBJ databases">
        <authorList>
            <person name="Chen Y."/>
            <person name="Shah S."/>
            <person name="Dougan E. K."/>
            <person name="Thang M."/>
            <person name="Chan C."/>
        </authorList>
    </citation>
    <scope>NUCLEOTIDE SEQUENCE [LARGE SCALE GENOMIC DNA]</scope>
</reference>
<name>A0ABN9T1A5_9DINO</name>
<dbReference type="EMBL" id="CAUYUJ010014245">
    <property type="protein sequence ID" value="CAK0838713.1"/>
    <property type="molecule type" value="Genomic_DNA"/>
</dbReference>
<dbReference type="PROSITE" id="PS50103">
    <property type="entry name" value="ZF_C3H1"/>
    <property type="match status" value="1"/>
</dbReference>
<gene>
    <name evidence="6" type="ORF">PCOR1329_LOCUS34606</name>
</gene>
<feature type="zinc finger region" description="C3H1-type" evidence="4">
    <location>
        <begin position="172"/>
        <end position="201"/>
    </location>
</feature>
<sequence>MQRRRAAALAGPLGGVWHAGLGGNSFPVFDWDVAGVRDAREDLAVDAGIVFDGREARRERAELVSQSRAAVRHRAAARNGPIPRCARGLCIAPVAAAPAAAGAAASADSPAAGGQGDVTEKMVFCFKVLPCDRTTTGGARGGKPEHDHRSCAYYHGERDRRRRVVAFDGQTLYSALPCPHRFDDRRVCPYGEDCTLCHSTSELLYHPEFFRKRLCHQAGRSSTGGI</sequence>
<keyword evidence="7" id="KW-1185">Reference proteome</keyword>
<evidence type="ECO:0000313" key="7">
    <source>
        <dbReference type="Proteomes" id="UP001189429"/>
    </source>
</evidence>
<proteinExistence type="predicted"/>
<dbReference type="InterPro" id="IPR045234">
    <property type="entry name" value="Unkempt-like"/>
</dbReference>
<evidence type="ECO:0000256" key="4">
    <source>
        <dbReference type="PROSITE-ProRule" id="PRU00723"/>
    </source>
</evidence>